<evidence type="ECO:0000259" key="2">
    <source>
        <dbReference type="Pfam" id="PF20615"/>
    </source>
</evidence>
<evidence type="ECO:0000313" key="3">
    <source>
        <dbReference type="EMBL" id="NIH77753.1"/>
    </source>
</evidence>
<proteinExistence type="predicted"/>
<dbReference type="Proteomes" id="UP000754495">
    <property type="component" value="Unassembled WGS sequence"/>
</dbReference>
<feature type="region of interest" description="Disordered" evidence="1">
    <location>
        <begin position="1"/>
        <end position="21"/>
    </location>
</feature>
<name>A0ABX0SLE2_9PSEU</name>
<dbReference type="InterPro" id="IPR028994">
    <property type="entry name" value="Integrin_alpha_N"/>
</dbReference>
<protein>
    <recommendedName>
        <fullName evidence="2">DUF6802 domain-containing protein</fullName>
    </recommendedName>
</protein>
<sequence>MWIDETGGVEPTDATTSGGDLEITVDGHTYTAEQNMDLDHDGVDDAVRLDNADGTITAYADTDGDGHADEYVHTDTAGNVVEMARYDESTGDWVADHGSAGGAPDGTETGRVGEIVADSSDGIVEVGPATVDSDNDGTADSAIVTDEAGNTRVFTDVDGDGRADVQTIITPDGETHTYQHTGQGEWTEAPSGFTADAPPDSDRFWGGDGHQAVEGVARIDSGTGQWISQN</sequence>
<dbReference type="RefSeq" id="WP_167109925.1">
    <property type="nucleotide sequence ID" value="NZ_JAANOU010000001.1"/>
</dbReference>
<dbReference type="EMBL" id="JAANOU010000001">
    <property type="protein sequence ID" value="NIH77753.1"/>
    <property type="molecule type" value="Genomic_DNA"/>
</dbReference>
<feature type="domain" description="DUF6802" evidence="2">
    <location>
        <begin position="121"/>
        <end position="188"/>
    </location>
</feature>
<dbReference type="Pfam" id="PF20615">
    <property type="entry name" value="DUF6802"/>
    <property type="match status" value="1"/>
</dbReference>
<dbReference type="InterPro" id="IPR046543">
    <property type="entry name" value="DUF6802"/>
</dbReference>
<evidence type="ECO:0000313" key="4">
    <source>
        <dbReference type="Proteomes" id="UP000754495"/>
    </source>
</evidence>
<keyword evidence="4" id="KW-1185">Reference proteome</keyword>
<gene>
    <name evidence="3" type="ORF">FHX46_000283</name>
</gene>
<dbReference type="SUPFAM" id="SSF69318">
    <property type="entry name" value="Integrin alpha N-terminal domain"/>
    <property type="match status" value="1"/>
</dbReference>
<organism evidence="3 4">
    <name type="scientific">Amycolatopsis viridis</name>
    <dbReference type="NCBI Taxonomy" id="185678"/>
    <lineage>
        <taxon>Bacteria</taxon>
        <taxon>Bacillati</taxon>
        <taxon>Actinomycetota</taxon>
        <taxon>Actinomycetes</taxon>
        <taxon>Pseudonocardiales</taxon>
        <taxon>Pseudonocardiaceae</taxon>
        <taxon>Amycolatopsis</taxon>
    </lineage>
</organism>
<accession>A0ABX0SLE2</accession>
<reference evidence="3 4" key="1">
    <citation type="submission" date="2020-03" db="EMBL/GenBank/DDBJ databases">
        <title>Sequencing the genomes of 1000 actinobacteria strains.</title>
        <authorList>
            <person name="Klenk H.-P."/>
        </authorList>
    </citation>
    <scope>NUCLEOTIDE SEQUENCE [LARGE SCALE GENOMIC DNA]</scope>
    <source>
        <strain evidence="3 4">DSM 45668</strain>
    </source>
</reference>
<evidence type="ECO:0000256" key="1">
    <source>
        <dbReference type="SAM" id="MobiDB-lite"/>
    </source>
</evidence>
<comment type="caution">
    <text evidence="3">The sequence shown here is derived from an EMBL/GenBank/DDBJ whole genome shotgun (WGS) entry which is preliminary data.</text>
</comment>